<dbReference type="Pfam" id="PF02887">
    <property type="entry name" value="PK_C"/>
    <property type="match status" value="1"/>
</dbReference>
<proteinExistence type="predicted"/>
<name>A0A7S2FCY3_9STRA</name>
<dbReference type="SUPFAM" id="SSF52935">
    <property type="entry name" value="PK C-terminal domain-like"/>
    <property type="match status" value="1"/>
</dbReference>
<dbReference type="InterPro" id="IPR015795">
    <property type="entry name" value="Pyrv_Knase_C"/>
</dbReference>
<dbReference type="EMBL" id="HBGT01002910">
    <property type="protein sequence ID" value="CAD9385250.1"/>
    <property type="molecule type" value="Transcribed_RNA"/>
</dbReference>
<evidence type="ECO:0000313" key="2">
    <source>
        <dbReference type="EMBL" id="CAD9385250.1"/>
    </source>
</evidence>
<dbReference type="Gene3D" id="3.40.1380.20">
    <property type="entry name" value="Pyruvate kinase, C-terminal domain"/>
    <property type="match status" value="1"/>
</dbReference>
<gene>
    <name evidence="2" type="ORF">FPAR1323_LOCUS1603</name>
</gene>
<sequence>MAAASSLAASLKSKAFVVVSKSGASVNRATRMRPGIPIIAITPNESTNRALALQKHVYPVTLDPTKFSTQGLYSEIWTIAKSYGFVSDDKDTVVLAMSEPFGLPANTIKVITKETLEKE</sequence>
<dbReference type="AlphaFoldDB" id="A0A7S2FCY3"/>
<organism evidence="2">
    <name type="scientific">Florenciella parvula</name>
    <dbReference type="NCBI Taxonomy" id="236787"/>
    <lineage>
        <taxon>Eukaryota</taxon>
        <taxon>Sar</taxon>
        <taxon>Stramenopiles</taxon>
        <taxon>Ochrophyta</taxon>
        <taxon>Dictyochophyceae</taxon>
        <taxon>Florenciellales</taxon>
        <taxon>Florenciella</taxon>
    </lineage>
</organism>
<accession>A0A7S2FCY3</accession>
<evidence type="ECO:0000259" key="1">
    <source>
        <dbReference type="Pfam" id="PF02887"/>
    </source>
</evidence>
<protein>
    <recommendedName>
        <fullName evidence="1">Pyruvate kinase C-terminal domain-containing protein</fullName>
    </recommendedName>
</protein>
<feature type="domain" description="Pyruvate kinase C-terminal" evidence="1">
    <location>
        <begin position="2"/>
        <end position="111"/>
    </location>
</feature>
<reference evidence="2" key="1">
    <citation type="submission" date="2021-01" db="EMBL/GenBank/DDBJ databases">
        <authorList>
            <person name="Corre E."/>
            <person name="Pelletier E."/>
            <person name="Niang G."/>
            <person name="Scheremetjew M."/>
            <person name="Finn R."/>
            <person name="Kale V."/>
            <person name="Holt S."/>
            <person name="Cochrane G."/>
            <person name="Meng A."/>
            <person name="Brown T."/>
            <person name="Cohen L."/>
        </authorList>
    </citation>
    <scope>NUCLEOTIDE SEQUENCE</scope>
    <source>
        <strain evidence="2">RCC1693</strain>
    </source>
</reference>
<dbReference type="InterPro" id="IPR036918">
    <property type="entry name" value="Pyrv_Knase_C_sf"/>
</dbReference>